<dbReference type="EMBL" id="JBIRGQ010000001">
    <property type="protein sequence ID" value="MFH8544845.1"/>
    <property type="molecule type" value="Genomic_DNA"/>
</dbReference>
<evidence type="ECO:0008006" key="4">
    <source>
        <dbReference type="Google" id="ProtNLM"/>
    </source>
</evidence>
<reference evidence="2 3" key="1">
    <citation type="submission" date="2024-10" db="EMBL/GenBank/DDBJ databases">
        <title>The Natural Products Discovery Center: Release of the First 8490 Sequenced Strains for Exploring Actinobacteria Biosynthetic Diversity.</title>
        <authorList>
            <person name="Kalkreuter E."/>
            <person name="Kautsar S.A."/>
            <person name="Yang D."/>
            <person name="Bader C.D."/>
            <person name="Teijaro C.N."/>
            <person name="Fluegel L."/>
            <person name="Davis C.M."/>
            <person name="Simpson J.R."/>
            <person name="Lauterbach L."/>
            <person name="Steele A.D."/>
            <person name="Gui C."/>
            <person name="Meng S."/>
            <person name="Li G."/>
            <person name="Viehrig K."/>
            <person name="Ye F."/>
            <person name="Su P."/>
            <person name="Kiefer A.F."/>
            <person name="Nichols A."/>
            <person name="Cepeda A.J."/>
            <person name="Yan W."/>
            <person name="Fan B."/>
            <person name="Jiang Y."/>
            <person name="Adhikari A."/>
            <person name="Zheng C.-J."/>
            <person name="Schuster L."/>
            <person name="Cowan T.M."/>
            <person name="Smanski M.J."/>
            <person name="Chevrette M.G."/>
            <person name="De Carvalho L.P.S."/>
            <person name="Shen B."/>
        </authorList>
    </citation>
    <scope>NUCLEOTIDE SEQUENCE [LARGE SCALE GENOMIC DNA]</scope>
    <source>
        <strain evidence="2 3">NPDC017990</strain>
    </source>
</reference>
<keyword evidence="3" id="KW-1185">Reference proteome</keyword>
<evidence type="ECO:0000256" key="1">
    <source>
        <dbReference type="SAM" id="MobiDB-lite"/>
    </source>
</evidence>
<feature type="region of interest" description="Disordered" evidence="1">
    <location>
        <begin position="241"/>
        <end position="261"/>
    </location>
</feature>
<feature type="compositionally biased region" description="Basic residues" evidence="1">
    <location>
        <begin position="249"/>
        <end position="259"/>
    </location>
</feature>
<evidence type="ECO:0000313" key="3">
    <source>
        <dbReference type="Proteomes" id="UP001610818"/>
    </source>
</evidence>
<feature type="compositionally biased region" description="Basic and acidic residues" evidence="1">
    <location>
        <begin position="352"/>
        <end position="365"/>
    </location>
</feature>
<protein>
    <recommendedName>
        <fullName evidence="4">Transposase</fullName>
    </recommendedName>
</protein>
<name>A0ABW7QKU4_9ACTN</name>
<proteinExistence type="predicted"/>
<dbReference type="RefSeq" id="WP_397709058.1">
    <property type="nucleotide sequence ID" value="NZ_JBIRGN010000001.1"/>
</dbReference>
<gene>
    <name evidence="2" type="ORF">ACH4F9_07555</name>
</gene>
<accession>A0ABW7QKU4</accession>
<feature type="region of interest" description="Disordered" evidence="1">
    <location>
        <begin position="342"/>
        <end position="379"/>
    </location>
</feature>
<comment type="caution">
    <text evidence="2">The sequence shown here is derived from an EMBL/GenBank/DDBJ whole genome shotgun (WGS) entry which is preliminary data.</text>
</comment>
<dbReference type="Proteomes" id="UP001610818">
    <property type="component" value="Unassembled WGS sequence"/>
</dbReference>
<organism evidence="2 3">
    <name type="scientific">Streptomyces longisporoflavus</name>
    <dbReference type="NCBI Taxonomy" id="28044"/>
    <lineage>
        <taxon>Bacteria</taxon>
        <taxon>Bacillati</taxon>
        <taxon>Actinomycetota</taxon>
        <taxon>Actinomycetes</taxon>
        <taxon>Kitasatosporales</taxon>
        <taxon>Streptomycetaceae</taxon>
        <taxon>Streptomyces</taxon>
    </lineage>
</organism>
<evidence type="ECO:0000313" key="2">
    <source>
        <dbReference type="EMBL" id="MFH8544845.1"/>
    </source>
</evidence>
<sequence>MSSPSTSPTCRGYDRAARLPDDGEVLGLAVWREHADSSTPRPRCGTGSTACPPTCADAGAPVVLSGNLLAHAHQGLSATARERLKRLSAGWSCEAAHEEHGHGEVEGIEGLRTRSRAPKHSPNATHVEVVGKIAYLRQSYHFGPEKIAMYLKRYHDVMISKSGVWRILDRLDMGQLPASQRYKRHDCRWKRYEKQLPGHRVQIDVKFIEPLASMPRGTPRPPQQVLPVHRDRRLHAPARSADLPTAQPGHRHPIPRLRHPAPAIPGRGDPDGQRAEFQSAFHWHTLDKGIAHTYIKPRTTRLNGKVERLHRIDAEEFYRPLEGVIIDDADVFNDKLVGGLIQLPSPPRRPRRPDSLRTPQAEDRAPGVIDDLQSHTDKH</sequence>